<feature type="domain" description="DUF6534" evidence="2">
    <location>
        <begin position="169"/>
        <end position="255"/>
    </location>
</feature>
<keyword evidence="4" id="KW-1185">Reference proteome</keyword>
<protein>
    <recommendedName>
        <fullName evidence="2">DUF6534 domain-containing protein</fullName>
    </recommendedName>
</protein>
<accession>A8P8S6</accession>
<dbReference type="eggNOG" id="ENOG502SQQU">
    <property type="taxonomic scope" value="Eukaryota"/>
</dbReference>
<keyword evidence="1" id="KW-0472">Membrane</keyword>
<feature type="transmembrane region" description="Helical" evidence="1">
    <location>
        <begin position="90"/>
        <end position="113"/>
    </location>
</feature>
<evidence type="ECO:0000313" key="4">
    <source>
        <dbReference type="Proteomes" id="UP000001861"/>
    </source>
</evidence>
<dbReference type="AlphaFoldDB" id="A8P8S6"/>
<evidence type="ECO:0000259" key="2">
    <source>
        <dbReference type="Pfam" id="PF20152"/>
    </source>
</evidence>
<dbReference type="InParanoid" id="A8P8S6"/>
<sequence length="314" mass="35093">MSSGGVNLHITIGAIQIGSLCSMFLFGIATVQTHTYYQGFPDDRRYFKALVGIMWILELFHTFCVSAEVYRTTIVHYGNPASLINLPWMAIAIFASATVTFLTHTFFASRVWIVLPHPWRFIGPVCMFLTFVAYILSLVSAVAGVIEANLIVYEEKWGWTVYIVLISGVVLDIVLSSSMVFYLWLQRGRVLDRSMRLIDRVVQYTICTGVLTSVTALGFVISFGVENGSFIWVAFFTCHAKLYSNSILATLNSRMSFRAPGTSVSSRQQSSSHAAHRMGAIESYRGSERRPVKVNVEMTSSVHREEDVKPVSVP</sequence>
<comment type="caution">
    <text evidence="3">The sequence shown here is derived from an EMBL/GenBank/DDBJ whole genome shotgun (WGS) entry which is preliminary data.</text>
</comment>
<feature type="transmembrane region" description="Helical" evidence="1">
    <location>
        <begin position="159"/>
        <end position="184"/>
    </location>
</feature>
<dbReference type="Proteomes" id="UP000001861">
    <property type="component" value="Unassembled WGS sequence"/>
</dbReference>
<dbReference type="PANTHER" id="PTHR40465">
    <property type="entry name" value="CHROMOSOME 1, WHOLE GENOME SHOTGUN SEQUENCE"/>
    <property type="match status" value="1"/>
</dbReference>
<dbReference type="RefSeq" id="XP_001839628.2">
    <property type="nucleotide sequence ID" value="XM_001839576.2"/>
</dbReference>
<feature type="transmembrane region" description="Helical" evidence="1">
    <location>
        <begin position="6"/>
        <end position="28"/>
    </location>
</feature>
<dbReference type="InterPro" id="IPR045339">
    <property type="entry name" value="DUF6534"/>
</dbReference>
<dbReference type="PANTHER" id="PTHR40465:SF1">
    <property type="entry name" value="DUF6534 DOMAIN-CONTAINING PROTEIN"/>
    <property type="match status" value="1"/>
</dbReference>
<organism evidence="3 4">
    <name type="scientific">Coprinopsis cinerea (strain Okayama-7 / 130 / ATCC MYA-4618 / FGSC 9003)</name>
    <name type="common">Inky cap fungus</name>
    <name type="synonym">Hormographiella aspergillata</name>
    <dbReference type="NCBI Taxonomy" id="240176"/>
    <lineage>
        <taxon>Eukaryota</taxon>
        <taxon>Fungi</taxon>
        <taxon>Dikarya</taxon>
        <taxon>Basidiomycota</taxon>
        <taxon>Agaricomycotina</taxon>
        <taxon>Agaricomycetes</taxon>
        <taxon>Agaricomycetidae</taxon>
        <taxon>Agaricales</taxon>
        <taxon>Agaricineae</taxon>
        <taxon>Psathyrellaceae</taxon>
        <taxon>Coprinopsis</taxon>
    </lineage>
</organism>
<dbReference type="Pfam" id="PF20152">
    <property type="entry name" value="DUF6534"/>
    <property type="match status" value="1"/>
</dbReference>
<gene>
    <name evidence="3" type="ORF">CC1G_10621</name>
</gene>
<evidence type="ECO:0000313" key="3">
    <source>
        <dbReference type="EMBL" id="EAU82219.2"/>
    </source>
</evidence>
<proteinExistence type="predicted"/>
<feature type="transmembrane region" description="Helical" evidence="1">
    <location>
        <begin position="125"/>
        <end position="153"/>
    </location>
</feature>
<dbReference type="KEGG" id="cci:CC1G_10621"/>
<feature type="transmembrane region" description="Helical" evidence="1">
    <location>
        <begin position="230"/>
        <end position="251"/>
    </location>
</feature>
<evidence type="ECO:0000256" key="1">
    <source>
        <dbReference type="SAM" id="Phobius"/>
    </source>
</evidence>
<dbReference type="OMA" id="ARSDIMK"/>
<dbReference type="OrthoDB" id="2535105at2759"/>
<dbReference type="GeneID" id="6016246"/>
<dbReference type="HOGENOM" id="CLU_046025_0_1_1"/>
<feature type="transmembrane region" description="Helical" evidence="1">
    <location>
        <begin position="204"/>
        <end position="224"/>
    </location>
</feature>
<dbReference type="EMBL" id="AACS02000011">
    <property type="protein sequence ID" value="EAU82219.2"/>
    <property type="molecule type" value="Genomic_DNA"/>
</dbReference>
<feature type="transmembrane region" description="Helical" evidence="1">
    <location>
        <begin position="49"/>
        <end position="70"/>
    </location>
</feature>
<keyword evidence="1" id="KW-1133">Transmembrane helix</keyword>
<name>A8P8S6_COPC7</name>
<keyword evidence="1" id="KW-0812">Transmembrane</keyword>
<dbReference type="VEuPathDB" id="FungiDB:CC1G_10621"/>
<reference evidence="3 4" key="1">
    <citation type="journal article" date="2010" name="Proc. Natl. Acad. Sci. U.S.A.">
        <title>Insights into evolution of multicellular fungi from the assembled chromosomes of the mushroom Coprinopsis cinerea (Coprinus cinereus).</title>
        <authorList>
            <person name="Stajich J.E."/>
            <person name="Wilke S.K."/>
            <person name="Ahren D."/>
            <person name="Au C.H."/>
            <person name="Birren B.W."/>
            <person name="Borodovsky M."/>
            <person name="Burns C."/>
            <person name="Canback B."/>
            <person name="Casselton L.A."/>
            <person name="Cheng C.K."/>
            <person name="Deng J."/>
            <person name="Dietrich F.S."/>
            <person name="Fargo D.C."/>
            <person name="Farman M.L."/>
            <person name="Gathman A.C."/>
            <person name="Goldberg J."/>
            <person name="Guigo R."/>
            <person name="Hoegger P.J."/>
            <person name="Hooker J.B."/>
            <person name="Huggins A."/>
            <person name="James T.Y."/>
            <person name="Kamada T."/>
            <person name="Kilaru S."/>
            <person name="Kodira C."/>
            <person name="Kues U."/>
            <person name="Kupfer D."/>
            <person name="Kwan H.S."/>
            <person name="Lomsadze A."/>
            <person name="Li W."/>
            <person name="Lilly W.W."/>
            <person name="Ma L.J."/>
            <person name="Mackey A.J."/>
            <person name="Manning G."/>
            <person name="Martin F."/>
            <person name="Muraguchi H."/>
            <person name="Natvig D.O."/>
            <person name="Palmerini H."/>
            <person name="Ramesh M.A."/>
            <person name="Rehmeyer C.J."/>
            <person name="Roe B.A."/>
            <person name="Shenoy N."/>
            <person name="Stanke M."/>
            <person name="Ter-Hovhannisyan V."/>
            <person name="Tunlid A."/>
            <person name="Velagapudi R."/>
            <person name="Vision T.J."/>
            <person name="Zeng Q."/>
            <person name="Zolan M.E."/>
            <person name="Pukkila P.J."/>
        </authorList>
    </citation>
    <scope>NUCLEOTIDE SEQUENCE [LARGE SCALE GENOMIC DNA]</scope>
    <source>
        <strain evidence="4">Okayama-7 / 130 / ATCC MYA-4618 / FGSC 9003</strain>
    </source>
</reference>